<evidence type="ECO:0000313" key="2">
    <source>
        <dbReference type="EMBL" id="MFD2799237.1"/>
    </source>
</evidence>
<sequence>MSDTAPMQAVRQHPPERRRGPRLLLRGAGLLAVAIVSGLVWWLVRSDGGAPAADELTPPPDPLTSGEFTYTPVAGPERSTDCASNSYGDVSDWFGEHPCERVARALYSTEVGRARALVSVVVVTMPGQTEARQLKVITDTDGTGNVNDLVRDESANLPGAPNVAEGEYASRAQGRAVTIVEAAFFGDHSDDGLLRRISRDALRLSAATR</sequence>
<comment type="caution">
    <text evidence="2">The sequence shown here is derived from an EMBL/GenBank/DDBJ whole genome shotgun (WGS) entry which is preliminary data.</text>
</comment>
<accession>A0ABW5W816</accession>
<dbReference type="EMBL" id="JBHUOF010000007">
    <property type="protein sequence ID" value="MFD2799237.1"/>
    <property type="molecule type" value="Genomic_DNA"/>
</dbReference>
<reference evidence="3" key="1">
    <citation type="journal article" date="2019" name="Int. J. Syst. Evol. Microbiol.">
        <title>The Global Catalogue of Microorganisms (GCM) 10K type strain sequencing project: providing services to taxonomists for standard genome sequencing and annotation.</title>
        <authorList>
            <consortium name="The Broad Institute Genomics Platform"/>
            <consortium name="The Broad Institute Genome Sequencing Center for Infectious Disease"/>
            <person name="Wu L."/>
            <person name="Ma J."/>
        </authorList>
    </citation>
    <scope>NUCLEOTIDE SEQUENCE [LARGE SCALE GENOMIC DNA]</scope>
    <source>
        <strain evidence="3">IBRC-M 10906</strain>
    </source>
</reference>
<evidence type="ECO:0008006" key="4">
    <source>
        <dbReference type="Google" id="ProtNLM"/>
    </source>
</evidence>
<gene>
    <name evidence="2" type="ORF">ACFS2C_07535</name>
</gene>
<protein>
    <recommendedName>
        <fullName evidence="4">Secreted protein</fullName>
    </recommendedName>
</protein>
<keyword evidence="1" id="KW-0472">Membrane</keyword>
<proteinExistence type="predicted"/>
<keyword evidence="1" id="KW-0812">Transmembrane</keyword>
<organism evidence="2 3">
    <name type="scientific">Prauserella oleivorans</name>
    <dbReference type="NCBI Taxonomy" id="1478153"/>
    <lineage>
        <taxon>Bacteria</taxon>
        <taxon>Bacillati</taxon>
        <taxon>Actinomycetota</taxon>
        <taxon>Actinomycetes</taxon>
        <taxon>Pseudonocardiales</taxon>
        <taxon>Pseudonocardiaceae</taxon>
        <taxon>Prauserella</taxon>
    </lineage>
</organism>
<keyword evidence="3" id="KW-1185">Reference proteome</keyword>
<keyword evidence="1" id="KW-1133">Transmembrane helix</keyword>
<name>A0ABW5W816_9PSEU</name>
<evidence type="ECO:0000256" key="1">
    <source>
        <dbReference type="SAM" id="Phobius"/>
    </source>
</evidence>
<dbReference type="RefSeq" id="WP_377386080.1">
    <property type="nucleotide sequence ID" value="NZ_JBHSAN010000006.1"/>
</dbReference>
<dbReference type="Proteomes" id="UP001597478">
    <property type="component" value="Unassembled WGS sequence"/>
</dbReference>
<evidence type="ECO:0000313" key="3">
    <source>
        <dbReference type="Proteomes" id="UP001597478"/>
    </source>
</evidence>
<feature type="transmembrane region" description="Helical" evidence="1">
    <location>
        <begin position="23"/>
        <end position="44"/>
    </location>
</feature>